<accession>A0A9X2X5V5</accession>
<gene>
    <name evidence="3" type="ORF">NYR54_01665</name>
</gene>
<feature type="compositionally biased region" description="Acidic residues" evidence="1">
    <location>
        <begin position="163"/>
        <end position="180"/>
    </location>
</feature>
<comment type="caution">
    <text evidence="3">The sequence shown here is derived from an EMBL/GenBank/DDBJ whole genome shotgun (WGS) entry which is preliminary data.</text>
</comment>
<organism evidence="3 4">
    <name type="scientific">Chelativorans petroleitrophicus</name>
    <dbReference type="NCBI Taxonomy" id="2975484"/>
    <lineage>
        <taxon>Bacteria</taxon>
        <taxon>Pseudomonadati</taxon>
        <taxon>Pseudomonadota</taxon>
        <taxon>Alphaproteobacteria</taxon>
        <taxon>Hyphomicrobiales</taxon>
        <taxon>Phyllobacteriaceae</taxon>
        <taxon>Chelativorans</taxon>
    </lineage>
</organism>
<keyword evidence="2" id="KW-0472">Membrane</keyword>
<evidence type="ECO:0000256" key="2">
    <source>
        <dbReference type="SAM" id="Phobius"/>
    </source>
</evidence>
<feature type="region of interest" description="Disordered" evidence="1">
    <location>
        <begin position="250"/>
        <end position="320"/>
    </location>
</feature>
<dbReference type="AlphaFoldDB" id="A0A9X2X5V5"/>
<name>A0A9X2X5V5_9HYPH</name>
<protein>
    <recommendedName>
        <fullName evidence="5">CheA signal transduction histidine kinase</fullName>
    </recommendedName>
</protein>
<keyword evidence="2" id="KW-1133">Transmembrane helix</keyword>
<dbReference type="RefSeq" id="WP_261513668.1">
    <property type="nucleotide sequence ID" value="NZ_JAODNV010000003.1"/>
</dbReference>
<evidence type="ECO:0000313" key="3">
    <source>
        <dbReference type="EMBL" id="MCT8989004.1"/>
    </source>
</evidence>
<dbReference type="Proteomes" id="UP001149009">
    <property type="component" value="Unassembled WGS sequence"/>
</dbReference>
<evidence type="ECO:0008006" key="5">
    <source>
        <dbReference type="Google" id="ProtNLM"/>
    </source>
</evidence>
<dbReference type="EMBL" id="JAODNV010000003">
    <property type="protein sequence ID" value="MCT8989004.1"/>
    <property type="molecule type" value="Genomic_DNA"/>
</dbReference>
<evidence type="ECO:0000256" key="1">
    <source>
        <dbReference type="SAM" id="MobiDB-lite"/>
    </source>
</evidence>
<reference evidence="3" key="1">
    <citation type="submission" date="2022-08" db="EMBL/GenBank/DDBJ databases">
        <title>Chelativorans sichuanense sp. nov., a paraffin oil-degrading bacterium isolated from a mixture of oil-based drill cuttings and paddy soil.</title>
        <authorList>
            <person name="Yu J."/>
            <person name="Liu H."/>
            <person name="Chen Q."/>
        </authorList>
    </citation>
    <scope>NUCLEOTIDE SEQUENCE</scope>
    <source>
        <strain evidence="3">SCAU 2101</strain>
    </source>
</reference>
<feature type="compositionally biased region" description="Low complexity" evidence="1">
    <location>
        <begin position="272"/>
        <end position="289"/>
    </location>
</feature>
<sequence length="527" mass="56251">MADFAAVLRKAIEALKENTPEAREKIYAKARATIEAKLAAATPPPSPELAARQKQMLEDAIAKVEAEYAPPPAAPEARDELEELLAELNSATWQKTPEPQASPLSSLAAASPEPVSADAAEAEAHEEEVNTAYAPQVETPPEETFDRPSDNPPPDFLTATRDDESEEDIPAVSSDETESLGDERPDEPIEEIMPPPPGVVQPARRGAGRLVAVLLVLLLLVGAGVGAWAYRDDLARIAGLGDFDDILASLSGDTAPSEQAPTETPSEDEPVEAAAEPPQQPQPEAAPTEQSRKFTQRLLPDGREVDEGPAGGEPTLGEGTSIAAATQGNTATDDAANEAEEGIPVGQRAIFYEERTSTSEGSANDGSVVWSIAEESPGNELPPEPVIRAEATIPGRDLQLRMTIRRNVDQSLPASHIIELIFLTPDDFPGGSINNVSRIAMKRNEQDAGSPLLGIPAKIADGFFLVALSDRQADIQTNSTLMVRENWIDIPLVYASGRRALITLEKGTPGERIFREAMESWRAATSG</sequence>
<feature type="compositionally biased region" description="Polar residues" evidence="1">
    <location>
        <begin position="251"/>
        <end position="264"/>
    </location>
</feature>
<proteinExistence type="predicted"/>
<feature type="region of interest" description="Disordered" evidence="1">
    <location>
        <begin position="82"/>
        <end position="197"/>
    </location>
</feature>
<evidence type="ECO:0000313" key="4">
    <source>
        <dbReference type="Proteomes" id="UP001149009"/>
    </source>
</evidence>
<feature type="transmembrane region" description="Helical" evidence="2">
    <location>
        <begin position="210"/>
        <end position="230"/>
    </location>
</feature>
<keyword evidence="2" id="KW-0812">Transmembrane</keyword>
<keyword evidence="4" id="KW-1185">Reference proteome</keyword>
<feature type="compositionally biased region" description="Low complexity" evidence="1">
    <location>
        <begin position="97"/>
        <end position="119"/>
    </location>
</feature>